<dbReference type="InterPro" id="IPR050903">
    <property type="entry name" value="Bact_Chemotaxis_MeTrfase"/>
</dbReference>
<sequence>MHLPPRPGARPDRAGQAFARLLEARTGQRLAADRAWRVDTAIRPLLARMGLSHADELAARLTETRDTMLEERVVDALLNQETSFFRDAGVIEGAVEAVRLATAGRRPRIWSAACATGQEPLSLAMLFAEAGGPMPEITATDVSAGAIARARAGVYSQFEVQRGLPIRRLMRWFAGEGDRWTVATELTDAIAWYRHNLVADPMPGGGFDLILCRNVLFYLAPDLREQVLARLAKALRPDGLLLLGAGETVIGQSDLLVPSMRARGFYERVDRAAAASRRVYSRA</sequence>
<name>A0ABX1CNB5_9SPHN</name>
<dbReference type="PRINTS" id="PR00996">
    <property type="entry name" value="CHERMTFRASE"/>
</dbReference>
<dbReference type="EMBL" id="JAAVJH010000007">
    <property type="protein sequence ID" value="NJR79461.1"/>
    <property type="molecule type" value="Genomic_DNA"/>
</dbReference>
<evidence type="ECO:0000259" key="1">
    <source>
        <dbReference type="PROSITE" id="PS50123"/>
    </source>
</evidence>
<organism evidence="2 3">
    <name type="scientific">Sphingomonas corticis</name>
    <dbReference type="NCBI Taxonomy" id="2722791"/>
    <lineage>
        <taxon>Bacteria</taxon>
        <taxon>Pseudomonadati</taxon>
        <taxon>Pseudomonadota</taxon>
        <taxon>Alphaproteobacteria</taxon>
        <taxon>Sphingomonadales</taxon>
        <taxon>Sphingomonadaceae</taxon>
        <taxon>Sphingomonas</taxon>
    </lineage>
</organism>
<dbReference type="InterPro" id="IPR029063">
    <property type="entry name" value="SAM-dependent_MTases_sf"/>
</dbReference>
<evidence type="ECO:0000313" key="2">
    <source>
        <dbReference type="EMBL" id="NJR79461.1"/>
    </source>
</evidence>
<keyword evidence="3" id="KW-1185">Reference proteome</keyword>
<dbReference type="Gene3D" id="3.40.50.150">
    <property type="entry name" value="Vaccinia Virus protein VP39"/>
    <property type="match status" value="1"/>
</dbReference>
<dbReference type="CDD" id="cd02440">
    <property type="entry name" value="AdoMet_MTases"/>
    <property type="match status" value="1"/>
</dbReference>
<dbReference type="Proteomes" id="UP000732399">
    <property type="component" value="Unassembled WGS sequence"/>
</dbReference>
<gene>
    <name evidence="2" type="ORF">HBH26_12800</name>
</gene>
<dbReference type="PANTHER" id="PTHR24422:SF21">
    <property type="entry name" value="CHEMOTAXIS PROTEIN METHYLTRANSFERASE 1"/>
    <property type="match status" value="1"/>
</dbReference>
<reference evidence="2 3" key="1">
    <citation type="submission" date="2020-03" db="EMBL/GenBank/DDBJ databases">
        <authorList>
            <person name="Wang L."/>
            <person name="He N."/>
            <person name="Li Y."/>
            <person name="Fang Y."/>
            <person name="Zhang F."/>
        </authorList>
    </citation>
    <scope>NUCLEOTIDE SEQUENCE [LARGE SCALE GENOMIC DNA]</scope>
    <source>
        <strain evidence="2 3">36D10-4-7</strain>
    </source>
</reference>
<proteinExistence type="predicted"/>
<dbReference type="SUPFAM" id="SSF53335">
    <property type="entry name" value="S-adenosyl-L-methionine-dependent methyltransferases"/>
    <property type="match status" value="1"/>
</dbReference>
<dbReference type="InterPro" id="IPR000780">
    <property type="entry name" value="CheR_MeTrfase"/>
</dbReference>
<evidence type="ECO:0000313" key="3">
    <source>
        <dbReference type="Proteomes" id="UP000732399"/>
    </source>
</evidence>
<dbReference type="PANTHER" id="PTHR24422">
    <property type="entry name" value="CHEMOTAXIS PROTEIN METHYLTRANSFERASE"/>
    <property type="match status" value="1"/>
</dbReference>
<protein>
    <submittedName>
        <fullName evidence="2">Protein-glutamate O-methyltransferase CheR</fullName>
    </submittedName>
</protein>
<dbReference type="SMART" id="SM00138">
    <property type="entry name" value="MeTrc"/>
    <property type="match status" value="1"/>
</dbReference>
<dbReference type="Pfam" id="PF01739">
    <property type="entry name" value="CheR"/>
    <property type="match status" value="1"/>
</dbReference>
<comment type="caution">
    <text evidence="2">The sequence shown here is derived from an EMBL/GenBank/DDBJ whole genome shotgun (WGS) entry which is preliminary data.</text>
</comment>
<feature type="domain" description="CheR-type methyltransferase" evidence="1">
    <location>
        <begin position="18"/>
        <end position="265"/>
    </location>
</feature>
<dbReference type="SUPFAM" id="SSF47757">
    <property type="entry name" value="Chemotaxis receptor methyltransferase CheR, N-terminal domain"/>
    <property type="match status" value="1"/>
</dbReference>
<dbReference type="PROSITE" id="PS50123">
    <property type="entry name" value="CHER"/>
    <property type="match status" value="1"/>
</dbReference>
<dbReference type="InterPro" id="IPR022642">
    <property type="entry name" value="CheR_C"/>
</dbReference>
<accession>A0ABX1CNB5</accession>